<gene>
    <name evidence="2" type="ORF">LTRI10_LOCUS33972</name>
</gene>
<keyword evidence="3" id="KW-1185">Reference proteome</keyword>
<dbReference type="Gene3D" id="1.20.1280.50">
    <property type="match status" value="1"/>
</dbReference>
<evidence type="ECO:0000313" key="2">
    <source>
        <dbReference type="EMBL" id="CAL1393392.1"/>
    </source>
</evidence>
<dbReference type="InterPro" id="IPR053197">
    <property type="entry name" value="F-box_SCFL_complex_component"/>
</dbReference>
<dbReference type="PROSITE" id="PS50181">
    <property type="entry name" value="FBOX"/>
    <property type="match status" value="1"/>
</dbReference>
<feature type="domain" description="F-box" evidence="1">
    <location>
        <begin position="15"/>
        <end position="68"/>
    </location>
</feature>
<name>A0AAV2F605_9ROSI</name>
<dbReference type="CDD" id="cd22160">
    <property type="entry name" value="F-box_AtFBL13-like"/>
    <property type="match status" value="1"/>
</dbReference>
<dbReference type="InterPro" id="IPR001810">
    <property type="entry name" value="F-box_dom"/>
</dbReference>
<dbReference type="PANTHER" id="PTHR34223:SF51">
    <property type="entry name" value="OS06G0556300 PROTEIN"/>
    <property type="match status" value="1"/>
</dbReference>
<dbReference type="SUPFAM" id="SSF52047">
    <property type="entry name" value="RNI-like"/>
    <property type="match status" value="1"/>
</dbReference>
<dbReference type="EMBL" id="OZ034819">
    <property type="protein sequence ID" value="CAL1393392.1"/>
    <property type="molecule type" value="Genomic_DNA"/>
</dbReference>
<sequence length="360" mass="41828">MESSSKLGKARKGRRNRLSHLPEPIIYHILSFLDTKLAVQTSVLSRSWRCAWKHVAVLDLNTASFERYSRFERFGDKVMSLRYPLSLRKVCFVDEEIMHKRRDHPLFERVIEHAFSHDAQHVVIELEHELELEENFDFSRLFCSVTNSSNVKTLELRWVKLDYKSEFSGFRSLTTLNLYCCWLDAGDVFSDSNFPCLKNLAIEKCECFCYTGCISGLHLLSLKLLPVPFEQLEVCAPKLKFLSFCTNEVSQELSKLSLPSLEHAEVGGYFPFGLRDIREQHLISLFHDLHNVKSLTLHSQTVKVLSRISGVLEQQPAPFTRLTYLKLFSRSYNVPFEVVNYFRKGSPSDELQIEFVDERE</sequence>
<evidence type="ECO:0000313" key="3">
    <source>
        <dbReference type="Proteomes" id="UP001497516"/>
    </source>
</evidence>
<protein>
    <recommendedName>
        <fullName evidence="1">F-box domain-containing protein</fullName>
    </recommendedName>
</protein>
<dbReference type="Gene3D" id="3.80.10.10">
    <property type="entry name" value="Ribonuclease Inhibitor"/>
    <property type="match status" value="1"/>
</dbReference>
<evidence type="ECO:0000259" key="1">
    <source>
        <dbReference type="PROSITE" id="PS50181"/>
    </source>
</evidence>
<dbReference type="InterPro" id="IPR053781">
    <property type="entry name" value="F-box_AtFBL13-like"/>
</dbReference>
<accession>A0AAV2F605</accession>
<dbReference type="PANTHER" id="PTHR34223">
    <property type="entry name" value="OS11G0201299 PROTEIN"/>
    <property type="match status" value="1"/>
</dbReference>
<dbReference type="InterPro" id="IPR032675">
    <property type="entry name" value="LRR_dom_sf"/>
</dbReference>
<dbReference type="Pfam" id="PF00646">
    <property type="entry name" value="F-box"/>
    <property type="match status" value="1"/>
</dbReference>
<dbReference type="SUPFAM" id="SSF81383">
    <property type="entry name" value="F-box domain"/>
    <property type="match status" value="1"/>
</dbReference>
<dbReference type="Proteomes" id="UP001497516">
    <property type="component" value="Chromosome 6"/>
</dbReference>
<dbReference type="InterPro" id="IPR036047">
    <property type="entry name" value="F-box-like_dom_sf"/>
</dbReference>
<reference evidence="2 3" key="1">
    <citation type="submission" date="2024-04" db="EMBL/GenBank/DDBJ databases">
        <authorList>
            <person name="Fracassetti M."/>
        </authorList>
    </citation>
    <scope>NUCLEOTIDE SEQUENCE [LARGE SCALE GENOMIC DNA]</scope>
</reference>
<dbReference type="AlphaFoldDB" id="A0AAV2F605"/>
<proteinExistence type="predicted"/>
<organism evidence="2 3">
    <name type="scientific">Linum trigynum</name>
    <dbReference type="NCBI Taxonomy" id="586398"/>
    <lineage>
        <taxon>Eukaryota</taxon>
        <taxon>Viridiplantae</taxon>
        <taxon>Streptophyta</taxon>
        <taxon>Embryophyta</taxon>
        <taxon>Tracheophyta</taxon>
        <taxon>Spermatophyta</taxon>
        <taxon>Magnoliopsida</taxon>
        <taxon>eudicotyledons</taxon>
        <taxon>Gunneridae</taxon>
        <taxon>Pentapetalae</taxon>
        <taxon>rosids</taxon>
        <taxon>fabids</taxon>
        <taxon>Malpighiales</taxon>
        <taxon>Linaceae</taxon>
        <taxon>Linum</taxon>
    </lineage>
</organism>